<evidence type="ECO:0000313" key="2">
    <source>
        <dbReference type="EMBL" id="KAL3075952.1"/>
    </source>
</evidence>
<feature type="region of interest" description="Disordered" evidence="1">
    <location>
        <begin position="204"/>
        <end position="226"/>
    </location>
</feature>
<reference evidence="3 5" key="1">
    <citation type="submission" date="2024-10" db="EMBL/GenBank/DDBJ databases">
        <authorList>
            <person name="Kim D."/>
        </authorList>
    </citation>
    <scope>NUCLEOTIDE SEQUENCE [LARGE SCALE GENOMIC DNA]</scope>
    <source>
        <strain evidence="3">BH-2024</strain>
    </source>
</reference>
<accession>A0ABD2IE75</accession>
<organism evidence="3 5">
    <name type="scientific">Heterodera trifolii</name>
    <dbReference type="NCBI Taxonomy" id="157864"/>
    <lineage>
        <taxon>Eukaryota</taxon>
        <taxon>Metazoa</taxon>
        <taxon>Ecdysozoa</taxon>
        <taxon>Nematoda</taxon>
        <taxon>Chromadorea</taxon>
        <taxon>Rhabditida</taxon>
        <taxon>Tylenchina</taxon>
        <taxon>Tylenchomorpha</taxon>
        <taxon>Tylenchoidea</taxon>
        <taxon>Heteroderidae</taxon>
        <taxon>Heteroderinae</taxon>
        <taxon>Heterodera</taxon>
    </lineage>
</organism>
<name>A0ABD2IE75_9BILA</name>
<evidence type="ECO:0000313" key="5">
    <source>
        <dbReference type="Proteomes" id="UP001620626"/>
    </source>
</evidence>
<keyword evidence="5" id="KW-1185">Reference proteome</keyword>
<sequence>MKCYDFSSKTLPNELVSELIMCLPMMRLFDGKAVRKLNFEQDYLDSAYFPVNDQLFSEEFFWEILQYLCFGKYNKNLALNDILIHTTNNKSAAVSRLCGRVIEYVVGSSNPFSVRKRISLGTMQPNDLPACLKQPARVMVNGGIHPQIRSDETEVYHLYNSNLKKKVGYISMFYHPCRAETTPLFQIKMKNKTSKGLVASKIMKAKEKQQQQQHNKPKIDQPNQPKIDDLLRGLARLQLDHSQQSGGVLVAVPSPQTTMSIVGQNSTQSSLMDLSLSTAALLPANIAGGRGPVDFASAFAEEQVRNKESALLDCIALAEESAKLLSTEGRIRCLLDLGEELDAGFQRILSGFLKKEK</sequence>
<dbReference type="EMBL" id="JBICBT010000210">
    <property type="protein sequence ID" value="KAL3120451.1"/>
    <property type="molecule type" value="Genomic_DNA"/>
</dbReference>
<dbReference type="Proteomes" id="UP001620626">
    <property type="component" value="Unassembled WGS sequence"/>
</dbReference>
<evidence type="ECO:0000313" key="3">
    <source>
        <dbReference type="EMBL" id="KAL3078524.1"/>
    </source>
</evidence>
<proteinExistence type="predicted"/>
<evidence type="ECO:0000313" key="4">
    <source>
        <dbReference type="EMBL" id="KAL3120451.1"/>
    </source>
</evidence>
<comment type="caution">
    <text evidence="3">The sequence shown here is derived from an EMBL/GenBank/DDBJ whole genome shotgun (WGS) entry which is preliminary data.</text>
</comment>
<dbReference type="AlphaFoldDB" id="A0ABD2IE75"/>
<dbReference type="EMBL" id="JBICBT010001265">
    <property type="protein sequence ID" value="KAL3075952.1"/>
    <property type="molecule type" value="Genomic_DNA"/>
</dbReference>
<gene>
    <name evidence="4" type="ORF">niasHT_000481</name>
    <name evidence="3" type="ORF">niasHT_036872</name>
    <name evidence="2" type="ORF">niasHT_037205</name>
</gene>
<evidence type="ECO:0000256" key="1">
    <source>
        <dbReference type="SAM" id="MobiDB-lite"/>
    </source>
</evidence>
<protein>
    <submittedName>
        <fullName evidence="3">Uncharacterized protein</fullName>
    </submittedName>
</protein>
<dbReference type="EMBL" id="JBICBT010001205">
    <property type="protein sequence ID" value="KAL3078524.1"/>
    <property type="molecule type" value="Genomic_DNA"/>
</dbReference>